<dbReference type="Proteomes" id="UP000612808">
    <property type="component" value="Unassembled WGS sequence"/>
</dbReference>
<comment type="caution">
    <text evidence="1">The sequence shown here is derived from an EMBL/GenBank/DDBJ whole genome shotgun (WGS) entry which is preliminary data.</text>
</comment>
<name>A0A8J3IX03_9ACTN</name>
<evidence type="ECO:0000313" key="2">
    <source>
        <dbReference type="Proteomes" id="UP000612808"/>
    </source>
</evidence>
<sequence>MDADTNRAEDTPALRGNPLAAVMRALQAIGDAVTHDDRHAYAAAVAHGEAIGLTDEQITDAYHYRARIRHEPPSFDRSGNPRGCR</sequence>
<evidence type="ECO:0000313" key="1">
    <source>
        <dbReference type="EMBL" id="GID10215.1"/>
    </source>
</evidence>
<organism evidence="1 2">
    <name type="scientific">Actinocatenispora rupis</name>
    <dbReference type="NCBI Taxonomy" id="519421"/>
    <lineage>
        <taxon>Bacteria</taxon>
        <taxon>Bacillati</taxon>
        <taxon>Actinomycetota</taxon>
        <taxon>Actinomycetes</taxon>
        <taxon>Micromonosporales</taxon>
        <taxon>Micromonosporaceae</taxon>
        <taxon>Actinocatenispora</taxon>
    </lineage>
</organism>
<dbReference type="AlphaFoldDB" id="A0A8J3IX03"/>
<dbReference type="EMBL" id="BOMB01000006">
    <property type="protein sequence ID" value="GID10215.1"/>
    <property type="molecule type" value="Genomic_DNA"/>
</dbReference>
<gene>
    <name evidence="1" type="ORF">Aru02nite_11040</name>
</gene>
<protein>
    <submittedName>
        <fullName evidence="1">Uncharacterized protein</fullName>
    </submittedName>
</protein>
<keyword evidence="2" id="KW-1185">Reference proteome</keyword>
<dbReference type="RefSeq" id="WP_203655421.1">
    <property type="nucleotide sequence ID" value="NZ_BAAAZM010000002.1"/>
</dbReference>
<accession>A0A8J3IX03</accession>
<reference evidence="1" key="1">
    <citation type="submission" date="2021-01" db="EMBL/GenBank/DDBJ databases">
        <title>Whole genome shotgun sequence of Actinocatenispora rupis NBRC 107355.</title>
        <authorList>
            <person name="Komaki H."/>
            <person name="Tamura T."/>
        </authorList>
    </citation>
    <scope>NUCLEOTIDE SEQUENCE</scope>
    <source>
        <strain evidence="1">NBRC 107355</strain>
    </source>
</reference>
<proteinExistence type="predicted"/>